<dbReference type="AlphaFoldDB" id="A0A8X6R8I4"/>
<dbReference type="EMBL" id="BMAU01021046">
    <property type="protein sequence ID" value="GFX88069.1"/>
    <property type="molecule type" value="Genomic_DNA"/>
</dbReference>
<keyword evidence="2" id="KW-1185">Reference proteome</keyword>
<reference evidence="1" key="1">
    <citation type="submission" date="2020-08" db="EMBL/GenBank/DDBJ databases">
        <title>Multicomponent nature underlies the extraordinary mechanical properties of spider dragline silk.</title>
        <authorList>
            <person name="Kono N."/>
            <person name="Nakamura H."/>
            <person name="Mori M."/>
            <person name="Yoshida Y."/>
            <person name="Ohtoshi R."/>
            <person name="Malay A.D."/>
            <person name="Moran D.A.P."/>
            <person name="Tomita M."/>
            <person name="Numata K."/>
            <person name="Arakawa K."/>
        </authorList>
    </citation>
    <scope>NUCLEOTIDE SEQUENCE</scope>
</reference>
<organism evidence="1 2">
    <name type="scientific">Trichonephila clavipes</name>
    <name type="common">Golden silk orbweaver</name>
    <name type="synonym">Nephila clavipes</name>
    <dbReference type="NCBI Taxonomy" id="2585209"/>
    <lineage>
        <taxon>Eukaryota</taxon>
        <taxon>Metazoa</taxon>
        <taxon>Ecdysozoa</taxon>
        <taxon>Arthropoda</taxon>
        <taxon>Chelicerata</taxon>
        <taxon>Arachnida</taxon>
        <taxon>Araneae</taxon>
        <taxon>Araneomorphae</taxon>
        <taxon>Entelegynae</taxon>
        <taxon>Araneoidea</taxon>
        <taxon>Nephilidae</taxon>
        <taxon>Trichonephila</taxon>
    </lineage>
</organism>
<dbReference type="Proteomes" id="UP000887159">
    <property type="component" value="Unassembled WGS sequence"/>
</dbReference>
<evidence type="ECO:0000313" key="1">
    <source>
        <dbReference type="EMBL" id="GFX88069.1"/>
    </source>
</evidence>
<sequence>MQCKLFIPGAGRECEKPVSERENKIELALTEDSLNDAVMVRSWRTLNEISERIVLCRLGGLEIICPFRKPSVGLSIGHLGRTLRGRGGVQMGPDKLDLTPFSVYILQSSSAKGALVFFVPRARNELKPVLRKPKVAVSIPAGVDRISACENRRPACHMIM</sequence>
<name>A0A8X6R8I4_TRICX</name>
<gene>
    <name evidence="1" type="ORF">TNCV_158871</name>
</gene>
<protein>
    <submittedName>
        <fullName evidence="1">Uncharacterized protein</fullName>
    </submittedName>
</protein>
<comment type="caution">
    <text evidence="1">The sequence shown here is derived from an EMBL/GenBank/DDBJ whole genome shotgun (WGS) entry which is preliminary data.</text>
</comment>
<accession>A0A8X6R8I4</accession>
<proteinExistence type="predicted"/>
<evidence type="ECO:0000313" key="2">
    <source>
        <dbReference type="Proteomes" id="UP000887159"/>
    </source>
</evidence>